<dbReference type="AlphaFoldDB" id="A0A7U9XVM3"/>
<dbReference type="Gene3D" id="3.30.2350.10">
    <property type="entry name" value="Pseudouridine synthase"/>
    <property type="match status" value="1"/>
</dbReference>
<feature type="active site" description="Nucleophile" evidence="5">
    <location>
        <position position="38"/>
    </location>
</feature>
<dbReference type="KEGG" id="manr:MPAN_008810"/>
<dbReference type="NCBIfam" id="TIGR00431">
    <property type="entry name" value="TruB"/>
    <property type="match status" value="1"/>
</dbReference>
<dbReference type="PANTHER" id="PTHR13767:SF2">
    <property type="entry name" value="PSEUDOURIDYLATE SYNTHASE TRUB1"/>
    <property type="match status" value="1"/>
</dbReference>
<evidence type="ECO:0000256" key="5">
    <source>
        <dbReference type="HAMAP-Rule" id="MF_01080"/>
    </source>
</evidence>
<dbReference type="PANTHER" id="PTHR13767">
    <property type="entry name" value="TRNA-PSEUDOURIDINE SYNTHASE"/>
    <property type="match status" value="1"/>
</dbReference>
<evidence type="ECO:0000256" key="2">
    <source>
        <dbReference type="ARBA" id="ARBA00005642"/>
    </source>
</evidence>
<evidence type="ECO:0000256" key="3">
    <source>
        <dbReference type="ARBA" id="ARBA00022694"/>
    </source>
</evidence>
<keyword evidence="4 5" id="KW-0413">Isomerase</keyword>
<dbReference type="HAMAP" id="MF_01080">
    <property type="entry name" value="TruB_bact"/>
    <property type="match status" value="1"/>
</dbReference>
<comment type="catalytic activity">
    <reaction evidence="1 5">
        <text>uridine(55) in tRNA = pseudouridine(55) in tRNA</text>
        <dbReference type="Rhea" id="RHEA:42532"/>
        <dbReference type="Rhea" id="RHEA-COMP:10101"/>
        <dbReference type="Rhea" id="RHEA-COMP:10102"/>
        <dbReference type="ChEBI" id="CHEBI:65314"/>
        <dbReference type="ChEBI" id="CHEBI:65315"/>
        <dbReference type="EC" id="5.4.99.25"/>
    </reaction>
</comment>
<dbReference type="CDD" id="cd02573">
    <property type="entry name" value="PseudoU_synth_EcTruB"/>
    <property type="match status" value="1"/>
</dbReference>
<dbReference type="GO" id="GO:0003723">
    <property type="term" value="F:RNA binding"/>
    <property type="evidence" value="ECO:0007669"/>
    <property type="project" value="InterPro"/>
</dbReference>
<dbReference type="RefSeq" id="WP_176239831.1">
    <property type="nucleotide sequence ID" value="NZ_AP024412.1"/>
</dbReference>
<organism evidence="7 8">
    <name type="scientific">Mariniplasma anaerobium</name>
    <dbReference type="NCBI Taxonomy" id="2735436"/>
    <lineage>
        <taxon>Bacteria</taxon>
        <taxon>Bacillati</taxon>
        <taxon>Mycoplasmatota</taxon>
        <taxon>Mollicutes</taxon>
        <taxon>Acholeplasmatales</taxon>
        <taxon>Acholeplasmataceae</taxon>
        <taxon>Mariniplasma</taxon>
    </lineage>
</organism>
<dbReference type="EMBL" id="AP024412">
    <property type="protein sequence ID" value="BCR35988.1"/>
    <property type="molecule type" value="Genomic_DNA"/>
</dbReference>
<evidence type="ECO:0000256" key="1">
    <source>
        <dbReference type="ARBA" id="ARBA00000385"/>
    </source>
</evidence>
<dbReference type="SUPFAM" id="SSF55120">
    <property type="entry name" value="Pseudouridine synthase"/>
    <property type="match status" value="1"/>
</dbReference>
<dbReference type="Proteomes" id="UP000620133">
    <property type="component" value="Chromosome"/>
</dbReference>
<evidence type="ECO:0000256" key="4">
    <source>
        <dbReference type="ARBA" id="ARBA00023235"/>
    </source>
</evidence>
<dbReference type="GO" id="GO:0160148">
    <property type="term" value="F:tRNA pseudouridine(55) synthase activity"/>
    <property type="evidence" value="ECO:0007669"/>
    <property type="project" value="UniProtKB-EC"/>
</dbReference>
<reference evidence="7" key="1">
    <citation type="submission" date="2021-01" db="EMBL/GenBank/DDBJ databases">
        <title>Draft genome sequence of Acholeplasmataceae bacterium strain Mahy22.</title>
        <authorList>
            <person name="Watanabe M."/>
            <person name="Kojima H."/>
            <person name="Fukui M."/>
        </authorList>
    </citation>
    <scope>NUCLEOTIDE SEQUENCE</scope>
    <source>
        <strain evidence="7">Mahy22</strain>
    </source>
</reference>
<comment type="similarity">
    <text evidence="2 5">Belongs to the pseudouridine synthase TruB family. Type 1 subfamily.</text>
</comment>
<gene>
    <name evidence="5 7" type="primary">truB</name>
    <name evidence="7" type="ORF">MPAN_008810</name>
</gene>
<evidence type="ECO:0000313" key="8">
    <source>
        <dbReference type="Proteomes" id="UP000620133"/>
    </source>
</evidence>
<comment type="function">
    <text evidence="5">Responsible for synthesis of pseudouridine from uracil-55 in the psi GC loop of transfer RNAs.</text>
</comment>
<dbReference type="InterPro" id="IPR020103">
    <property type="entry name" value="PsdUridine_synth_cat_dom_sf"/>
</dbReference>
<accession>A0A7U9XVM3</accession>
<proteinExistence type="inferred from homology"/>
<dbReference type="Pfam" id="PF01509">
    <property type="entry name" value="TruB_N"/>
    <property type="match status" value="1"/>
</dbReference>
<name>A0A7U9XVM3_9MOLU</name>
<dbReference type="InterPro" id="IPR002501">
    <property type="entry name" value="PsdUridine_synth_N"/>
</dbReference>
<dbReference type="InterPro" id="IPR014780">
    <property type="entry name" value="tRNA_psdUridine_synth_TruB"/>
</dbReference>
<sequence>MNGFLLVNKPVGMTSHDVVYYLKRKFNIKKIGHTGTLDPFASGLLILCIGKATKLADLFQNKDKTYEGTIIFNHHYDTYDHTGTILESKNIVIDQDVLKEQIHQMIGTYDQLPPMYAAIKVNGKKLYELARQGITIKRDTRKVSIYDFKMLSPLKDNAFDFSIEVSKGTYIRSIAVDLAEKLDTFGALARLNRTSIGQYSLKNAHDLEKIEIHDLITLETYFSNYPKLNLNPYMIKLVKNGIYLDERQTTMDCDFVVYDEEDQMIAFYQRTQPNTYKPALIL</sequence>
<feature type="domain" description="Pseudouridine synthase II N-terminal" evidence="6">
    <location>
        <begin position="23"/>
        <end position="171"/>
    </location>
</feature>
<evidence type="ECO:0000313" key="7">
    <source>
        <dbReference type="EMBL" id="BCR35988.1"/>
    </source>
</evidence>
<protein>
    <recommendedName>
        <fullName evidence="5">tRNA pseudouridine synthase B</fullName>
        <ecNumber evidence="5">5.4.99.25</ecNumber>
    </recommendedName>
    <alternativeName>
        <fullName evidence="5">tRNA pseudouridine(55) synthase</fullName>
        <shortName evidence="5">Psi55 synthase</shortName>
    </alternativeName>
    <alternativeName>
        <fullName evidence="5">tRNA pseudouridylate synthase</fullName>
    </alternativeName>
    <alternativeName>
        <fullName evidence="5">tRNA-uridine isomerase</fullName>
    </alternativeName>
</protein>
<evidence type="ECO:0000259" key="6">
    <source>
        <dbReference type="Pfam" id="PF01509"/>
    </source>
</evidence>
<dbReference type="GO" id="GO:0031119">
    <property type="term" value="P:tRNA pseudouridine synthesis"/>
    <property type="evidence" value="ECO:0007669"/>
    <property type="project" value="UniProtKB-UniRule"/>
</dbReference>
<dbReference type="EC" id="5.4.99.25" evidence="5"/>
<keyword evidence="8" id="KW-1185">Reference proteome</keyword>
<dbReference type="GO" id="GO:1990481">
    <property type="term" value="P:mRNA pseudouridine synthesis"/>
    <property type="evidence" value="ECO:0007669"/>
    <property type="project" value="TreeGrafter"/>
</dbReference>
<keyword evidence="3 5" id="KW-0819">tRNA processing</keyword>